<evidence type="ECO:0000313" key="5">
    <source>
        <dbReference type="Proteomes" id="UP000326062"/>
    </source>
</evidence>
<name>A0A5N3X1P9_MUNRE</name>
<dbReference type="GO" id="GO:0003735">
    <property type="term" value="F:structural constituent of ribosome"/>
    <property type="evidence" value="ECO:0007669"/>
    <property type="project" value="InterPro"/>
</dbReference>
<organism evidence="4 5">
    <name type="scientific">Muntiacus reevesi</name>
    <name type="common">Reeves' muntjac</name>
    <name type="synonym">Cervus reevesi</name>
    <dbReference type="NCBI Taxonomy" id="9886"/>
    <lineage>
        <taxon>Eukaryota</taxon>
        <taxon>Metazoa</taxon>
        <taxon>Chordata</taxon>
        <taxon>Craniata</taxon>
        <taxon>Vertebrata</taxon>
        <taxon>Euteleostomi</taxon>
        <taxon>Mammalia</taxon>
        <taxon>Eutheria</taxon>
        <taxon>Laurasiatheria</taxon>
        <taxon>Artiodactyla</taxon>
        <taxon>Ruminantia</taxon>
        <taxon>Pecora</taxon>
        <taxon>Cervidae</taxon>
        <taxon>Muntiacinae</taxon>
        <taxon>Muntiacus</taxon>
    </lineage>
</organism>
<keyword evidence="5" id="KW-1185">Reference proteome</keyword>
<evidence type="ECO:0000313" key="4">
    <source>
        <dbReference type="EMBL" id="KAB0367811.1"/>
    </source>
</evidence>
<sequence length="106" mass="11906">MAPKKDEKLKKSTWKLSVELTHPAEDGSFDSGNSEQFLQEKVTMNGKTGNPGKAVHTEHFRSKIAAKFHEKNNLCDWLGVAASDKETSKLHYLQISQDKDESDSED</sequence>
<dbReference type="GO" id="GO:0002181">
    <property type="term" value="P:cytoplasmic translation"/>
    <property type="evidence" value="ECO:0007669"/>
    <property type="project" value="TreeGrafter"/>
</dbReference>
<evidence type="ECO:0008006" key="6">
    <source>
        <dbReference type="Google" id="ProtNLM"/>
    </source>
</evidence>
<dbReference type="Gene3D" id="3.30.1360.210">
    <property type="match status" value="2"/>
</dbReference>
<keyword evidence="3" id="KW-0687">Ribonucleoprotein</keyword>
<evidence type="ECO:0000256" key="3">
    <source>
        <dbReference type="ARBA" id="ARBA00023274"/>
    </source>
</evidence>
<dbReference type="GO" id="GO:1990904">
    <property type="term" value="C:ribonucleoprotein complex"/>
    <property type="evidence" value="ECO:0007669"/>
    <property type="project" value="UniProtKB-KW"/>
</dbReference>
<gene>
    <name evidence="4" type="ORF">FD755_021135</name>
</gene>
<dbReference type="AlphaFoldDB" id="A0A5N3X1P9"/>
<evidence type="ECO:0000256" key="2">
    <source>
        <dbReference type="ARBA" id="ARBA00022980"/>
    </source>
</evidence>
<dbReference type="PANTHER" id="PTHR10064:SF1">
    <property type="entry name" value="RIBOSOMAL PROTEIN EL22-LIKE"/>
    <property type="match status" value="1"/>
</dbReference>
<dbReference type="InterPro" id="IPR002671">
    <property type="entry name" value="Ribosomal_eL22"/>
</dbReference>
<reference evidence="4 5" key="1">
    <citation type="submission" date="2019-06" db="EMBL/GenBank/DDBJ databases">
        <title>Discovery of a novel chromosome fission-fusion reversal in muntjac.</title>
        <authorList>
            <person name="Mudd A.B."/>
            <person name="Bredeson J.V."/>
            <person name="Baum R."/>
            <person name="Hockemeyer D."/>
            <person name="Rokhsar D.S."/>
        </authorList>
    </citation>
    <scope>NUCLEOTIDE SEQUENCE [LARGE SCALE GENOMIC DNA]</scope>
    <source>
        <strain evidence="4">UCam_UCB_Mr</strain>
        <tissue evidence="4">Fibroblast cell line</tissue>
    </source>
</reference>
<dbReference type="Pfam" id="PF01776">
    <property type="entry name" value="Ribosomal_L22e"/>
    <property type="match status" value="2"/>
</dbReference>
<dbReference type="EMBL" id="VCEB01000019">
    <property type="protein sequence ID" value="KAB0367811.1"/>
    <property type="molecule type" value="Genomic_DNA"/>
</dbReference>
<proteinExistence type="inferred from homology"/>
<evidence type="ECO:0000256" key="1">
    <source>
        <dbReference type="ARBA" id="ARBA00007817"/>
    </source>
</evidence>
<comment type="caution">
    <text evidence="4">The sequence shown here is derived from an EMBL/GenBank/DDBJ whole genome shotgun (WGS) entry which is preliminary data.</text>
</comment>
<comment type="similarity">
    <text evidence="1">Belongs to the eukaryotic ribosomal protein eL22 family.</text>
</comment>
<accession>A0A5N3X1P9</accession>
<dbReference type="GO" id="GO:0003723">
    <property type="term" value="F:RNA binding"/>
    <property type="evidence" value="ECO:0007669"/>
    <property type="project" value="TreeGrafter"/>
</dbReference>
<dbReference type="GO" id="GO:0005840">
    <property type="term" value="C:ribosome"/>
    <property type="evidence" value="ECO:0007669"/>
    <property type="project" value="UniProtKB-KW"/>
</dbReference>
<protein>
    <recommendedName>
        <fullName evidence="6">60S ribosomal protein L22-like 1</fullName>
    </recommendedName>
</protein>
<dbReference type="Proteomes" id="UP000326062">
    <property type="component" value="Chromosome 17"/>
</dbReference>
<keyword evidence="2" id="KW-0689">Ribosomal protein</keyword>
<dbReference type="InterPro" id="IPR038526">
    <property type="entry name" value="Ribosomal_eL22_sf"/>
</dbReference>
<dbReference type="PANTHER" id="PTHR10064">
    <property type="entry name" value="60S RIBOSOMAL PROTEIN L22"/>
    <property type="match status" value="1"/>
</dbReference>